<dbReference type="KEGG" id="rue:DT065_16535"/>
<reference evidence="1 2" key="1">
    <citation type="journal article" date="2018" name="J. Microbiol.">
        <title>Salicibibacter kimchii gen. nov., sp. nov., a moderately halophilic and alkalitolerant bacterium in the family Bacillaceae, isolated from kimchi.</title>
        <authorList>
            <person name="Jang J.Y."/>
            <person name="Oh Y.J."/>
            <person name="Lim S.K."/>
            <person name="Park H.K."/>
            <person name="Lee C."/>
            <person name="Kim J.Y."/>
            <person name="Lee M.A."/>
            <person name="Choi H.J."/>
        </authorList>
    </citation>
    <scope>NUCLEOTIDE SEQUENCE [LARGE SCALE GENOMIC DNA]</scope>
    <source>
        <strain evidence="1 2">NKC1-1</strain>
    </source>
</reference>
<dbReference type="Proteomes" id="UP000252100">
    <property type="component" value="Chromosome"/>
</dbReference>
<name>A0A345C4A4_9BACI</name>
<dbReference type="AlphaFoldDB" id="A0A345C4A4"/>
<evidence type="ECO:0000313" key="2">
    <source>
        <dbReference type="Proteomes" id="UP000252100"/>
    </source>
</evidence>
<organism evidence="1 2">
    <name type="scientific">Salicibibacter kimchii</name>
    <dbReference type="NCBI Taxonomy" id="2099786"/>
    <lineage>
        <taxon>Bacteria</taxon>
        <taxon>Bacillati</taxon>
        <taxon>Bacillota</taxon>
        <taxon>Bacilli</taxon>
        <taxon>Bacillales</taxon>
        <taxon>Bacillaceae</taxon>
        <taxon>Salicibibacter</taxon>
    </lineage>
</organism>
<keyword evidence="2" id="KW-1185">Reference proteome</keyword>
<evidence type="ECO:0000313" key="1">
    <source>
        <dbReference type="EMBL" id="AXF58035.1"/>
    </source>
</evidence>
<proteinExistence type="predicted"/>
<gene>
    <name evidence="1" type="ORF">DT065_16535</name>
</gene>
<sequence length="61" mass="7325">MSEDQNTSILGVDVQAKRKTVRDCLDEYFVNPLIHKQIHGNEVYVPLDLRRLWPRQYIRTR</sequence>
<dbReference type="EMBL" id="CP031092">
    <property type="protein sequence ID" value="AXF58035.1"/>
    <property type="molecule type" value="Genomic_DNA"/>
</dbReference>
<protein>
    <submittedName>
        <fullName evidence="1">Uncharacterized protein</fullName>
    </submittedName>
</protein>
<accession>A0A345C4A4</accession>